<dbReference type="Proteomes" id="UP000499080">
    <property type="component" value="Unassembled WGS sequence"/>
</dbReference>
<sequence>MRWCTFCVCSCALLPPCPLRDLPCCRWVTLFATLRCVAGVPIPMPFCSPLLNVGAVCPVVDLRLVLPLIACRRYDCVVLVPLRVALRVARCFVTAVQPCCRYCVIVMPLCTVVQRIPIGRLFCCFDLPIVYCCLFNCSRFVKIYYFDLVPHTYVDCMALSCAVLRCCCWCWVRCARYAFERVGGVYPRLCDACVTVPPYARCHYGANTFITFVPCRCHADCCGCGATILLLPLLMVVRTVCQRRVIAPITLVATRFAVITVVACCAFDWTFCGTVVLTFAAVDCCCRLRDYCRYFTFWCGCCFVVVACMVLCALR</sequence>
<evidence type="ECO:0000313" key="4">
    <source>
        <dbReference type="Proteomes" id="UP000499080"/>
    </source>
</evidence>
<dbReference type="EMBL" id="BGPR01061118">
    <property type="protein sequence ID" value="GBO36839.1"/>
    <property type="molecule type" value="Genomic_DNA"/>
</dbReference>
<accession>A0A4Y2WHZ6</accession>
<comment type="caution">
    <text evidence="3">The sequence shown here is derived from an EMBL/GenBank/DDBJ whole genome shotgun (WGS) entry which is preliminary data.</text>
</comment>
<feature type="transmembrane region" description="Helical" evidence="1">
    <location>
        <begin position="294"/>
        <end position="314"/>
    </location>
</feature>
<keyword evidence="2" id="KW-0732">Signal</keyword>
<organism evidence="3 4">
    <name type="scientific">Araneus ventricosus</name>
    <name type="common">Orbweaver spider</name>
    <name type="synonym">Epeira ventricosa</name>
    <dbReference type="NCBI Taxonomy" id="182803"/>
    <lineage>
        <taxon>Eukaryota</taxon>
        <taxon>Metazoa</taxon>
        <taxon>Ecdysozoa</taxon>
        <taxon>Arthropoda</taxon>
        <taxon>Chelicerata</taxon>
        <taxon>Arachnida</taxon>
        <taxon>Araneae</taxon>
        <taxon>Araneomorphae</taxon>
        <taxon>Entelegynae</taxon>
        <taxon>Araneoidea</taxon>
        <taxon>Araneidae</taxon>
        <taxon>Araneus</taxon>
    </lineage>
</organism>
<feature type="chain" id="PRO_5021376379" evidence="2">
    <location>
        <begin position="40"/>
        <end position="315"/>
    </location>
</feature>
<keyword evidence="4" id="KW-1185">Reference proteome</keyword>
<evidence type="ECO:0000313" key="3">
    <source>
        <dbReference type="EMBL" id="GBO36839.1"/>
    </source>
</evidence>
<keyword evidence="1" id="KW-0472">Membrane</keyword>
<gene>
    <name evidence="3" type="ORF">AVEN_64033_1</name>
</gene>
<reference evidence="3 4" key="1">
    <citation type="journal article" date="2019" name="Sci. Rep.">
        <title>Orb-weaving spider Araneus ventricosus genome elucidates the spidroin gene catalogue.</title>
        <authorList>
            <person name="Kono N."/>
            <person name="Nakamura H."/>
            <person name="Ohtoshi R."/>
            <person name="Moran D.A.P."/>
            <person name="Shinohara A."/>
            <person name="Yoshida Y."/>
            <person name="Fujiwara M."/>
            <person name="Mori M."/>
            <person name="Tomita M."/>
            <person name="Arakawa K."/>
        </authorList>
    </citation>
    <scope>NUCLEOTIDE SEQUENCE [LARGE SCALE GENOMIC DNA]</scope>
</reference>
<keyword evidence="1" id="KW-0812">Transmembrane</keyword>
<evidence type="ECO:0000256" key="2">
    <source>
        <dbReference type="SAM" id="SignalP"/>
    </source>
</evidence>
<dbReference type="AlphaFoldDB" id="A0A4Y2WHZ6"/>
<evidence type="ECO:0000256" key="1">
    <source>
        <dbReference type="SAM" id="Phobius"/>
    </source>
</evidence>
<feature type="signal peptide" evidence="2">
    <location>
        <begin position="1"/>
        <end position="39"/>
    </location>
</feature>
<keyword evidence="1" id="KW-1133">Transmembrane helix</keyword>
<protein>
    <submittedName>
        <fullName evidence="3">Uncharacterized protein</fullName>
    </submittedName>
</protein>
<feature type="transmembrane region" description="Helical" evidence="1">
    <location>
        <begin position="253"/>
        <end position="282"/>
    </location>
</feature>
<proteinExistence type="predicted"/>
<name>A0A4Y2WHZ6_ARAVE</name>